<gene>
    <name evidence="1" type="primary">Necator_chrI.g1163</name>
    <name evidence="1" type="ORF">RB195_005037</name>
</gene>
<sequence length="108" mass="11906">MPIRVVDCVEESDSARFFLYQWKRTTPECCFSRSPQLQHATLAPPPACDSSEWVFDESQAGRVGAHTLRIATQAAIARDQESALNASGFQLFISICGFACDPPFGPRP</sequence>
<comment type="caution">
    <text evidence="1">The sequence shown here is derived from an EMBL/GenBank/DDBJ whole genome shotgun (WGS) entry which is preliminary data.</text>
</comment>
<accession>A0ABR1BKX9</accession>
<evidence type="ECO:0000313" key="2">
    <source>
        <dbReference type="Proteomes" id="UP001303046"/>
    </source>
</evidence>
<dbReference type="EMBL" id="JAVFWL010000001">
    <property type="protein sequence ID" value="KAK6727093.1"/>
    <property type="molecule type" value="Genomic_DNA"/>
</dbReference>
<reference evidence="1 2" key="1">
    <citation type="submission" date="2023-08" db="EMBL/GenBank/DDBJ databases">
        <title>A Necator americanus chromosomal reference genome.</title>
        <authorList>
            <person name="Ilik V."/>
            <person name="Petrzelkova K.J."/>
            <person name="Pardy F."/>
            <person name="Fuh T."/>
            <person name="Niatou-Singa F.S."/>
            <person name="Gouil Q."/>
            <person name="Baker L."/>
            <person name="Ritchie M.E."/>
            <person name="Jex A.R."/>
            <person name="Gazzola D."/>
            <person name="Li H."/>
            <person name="Toshio Fujiwara R."/>
            <person name="Zhan B."/>
            <person name="Aroian R.V."/>
            <person name="Pafco B."/>
            <person name="Schwarz E.M."/>
        </authorList>
    </citation>
    <scope>NUCLEOTIDE SEQUENCE [LARGE SCALE GENOMIC DNA]</scope>
    <source>
        <strain evidence="1 2">Aroian</strain>
        <tissue evidence="1">Whole animal</tissue>
    </source>
</reference>
<name>A0ABR1BKX9_NECAM</name>
<organism evidence="1 2">
    <name type="scientific">Necator americanus</name>
    <name type="common">Human hookworm</name>
    <dbReference type="NCBI Taxonomy" id="51031"/>
    <lineage>
        <taxon>Eukaryota</taxon>
        <taxon>Metazoa</taxon>
        <taxon>Ecdysozoa</taxon>
        <taxon>Nematoda</taxon>
        <taxon>Chromadorea</taxon>
        <taxon>Rhabditida</taxon>
        <taxon>Rhabditina</taxon>
        <taxon>Rhabditomorpha</taxon>
        <taxon>Strongyloidea</taxon>
        <taxon>Ancylostomatidae</taxon>
        <taxon>Bunostominae</taxon>
        <taxon>Necator</taxon>
    </lineage>
</organism>
<keyword evidence="2" id="KW-1185">Reference proteome</keyword>
<proteinExistence type="predicted"/>
<evidence type="ECO:0000313" key="1">
    <source>
        <dbReference type="EMBL" id="KAK6727093.1"/>
    </source>
</evidence>
<dbReference type="Proteomes" id="UP001303046">
    <property type="component" value="Unassembled WGS sequence"/>
</dbReference>
<protein>
    <submittedName>
        <fullName evidence="1">Uncharacterized protein</fullName>
    </submittedName>
</protein>